<dbReference type="EMBL" id="JAPDRQ010000051">
    <property type="protein sequence ID" value="KAJ9658436.1"/>
    <property type="molecule type" value="Genomic_DNA"/>
</dbReference>
<keyword evidence="2" id="KW-1185">Reference proteome</keyword>
<protein>
    <submittedName>
        <fullName evidence="1">Uncharacterized protein</fullName>
    </submittedName>
</protein>
<accession>A0ACC3AAP0</accession>
<dbReference type="Proteomes" id="UP001172386">
    <property type="component" value="Unassembled WGS sequence"/>
</dbReference>
<evidence type="ECO:0000313" key="2">
    <source>
        <dbReference type="Proteomes" id="UP001172386"/>
    </source>
</evidence>
<organism evidence="1 2">
    <name type="scientific">Neophaeococcomyces mojaviensis</name>
    <dbReference type="NCBI Taxonomy" id="3383035"/>
    <lineage>
        <taxon>Eukaryota</taxon>
        <taxon>Fungi</taxon>
        <taxon>Dikarya</taxon>
        <taxon>Ascomycota</taxon>
        <taxon>Pezizomycotina</taxon>
        <taxon>Eurotiomycetes</taxon>
        <taxon>Chaetothyriomycetidae</taxon>
        <taxon>Chaetothyriales</taxon>
        <taxon>Chaetothyriales incertae sedis</taxon>
        <taxon>Neophaeococcomyces</taxon>
    </lineage>
</organism>
<name>A0ACC3AAP0_9EURO</name>
<evidence type="ECO:0000313" key="1">
    <source>
        <dbReference type="EMBL" id="KAJ9658436.1"/>
    </source>
</evidence>
<gene>
    <name evidence="1" type="ORF">H2198_003720</name>
</gene>
<reference evidence="1" key="1">
    <citation type="submission" date="2022-10" db="EMBL/GenBank/DDBJ databases">
        <title>Culturing micro-colonial fungi from biological soil crusts in the Mojave desert and describing Neophaeococcomyces mojavensis, and introducing the new genera and species Taxawa tesnikishii.</title>
        <authorList>
            <person name="Kurbessoian T."/>
            <person name="Stajich J.E."/>
        </authorList>
    </citation>
    <scope>NUCLEOTIDE SEQUENCE</scope>
    <source>
        <strain evidence="1">JES_112</strain>
    </source>
</reference>
<comment type="caution">
    <text evidence="1">The sequence shown here is derived from an EMBL/GenBank/DDBJ whole genome shotgun (WGS) entry which is preliminary data.</text>
</comment>
<proteinExistence type="predicted"/>
<sequence length="478" mass="53501">MTSSGGMGDNNRPPNFPISMGPGARPLQPGEGPGGLLQEISEIRSHYSVHVEQDAVNLDYNLNGQQRHYRIPFDNIPVYGMTRRLCWGGPNTARVSGTLLIDMVRACENITGRRIKQEEAEGIAFYSSRKMMTMYIGQATGLGAGFYHAWRGRADMKFPFIKAKPIERYDTFPFSRLPLLSGNYARIMWHITRGNVYAFMWLFLLNPLFRSVADTRMTVGLYRDQRTHDLTEAVKGRIDRLKSNRASEAADKLRNKTQPQPQQNNQAQDENSPQSFYDNQSYGDQNSYAGDSTFTDGNTDTGLLSDSNMQQRQTEQSSPNSWSKAQSRMSRSTPTQPQQEQPQSSDFFLDDASPTAGNDPNMNSPSPHSRQTSGSAWNRLRGGASQQTSSPTPGRSFGRANVDESSNYDAKADSFSFSKSEEDRQLAKEQAQKEFDAMLDRERQESGSADYSRGMQATEAGQESANRTESAWSRRRGG</sequence>